<dbReference type="Proteomes" id="UP000186922">
    <property type="component" value="Unassembled WGS sequence"/>
</dbReference>
<dbReference type="OrthoDB" id="10601334at2759"/>
<evidence type="ECO:0000256" key="1">
    <source>
        <dbReference type="SAM" id="MobiDB-lite"/>
    </source>
</evidence>
<gene>
    <name evidence="2" type="primary">RvY_05039-1</name>
    <name evidence="2" type="synonym">RvY_05039.1</name>
    <name evidence="2" type="ORF">RvY_05039</name>
</gene>
<evidence type="ECO:0000313" key="2">
    <source>
        <dbReference type="EMBL" id="GAU93047.1"/>
    </source>
</evidence>
<feature type="region of interest" description="Disordered" evidence="1">
    <location>
        <begin position="1"/>
        <end position="37"/>
    </location>
</feature>
<evidence type="ECO:0000313" key="3">
    <source>
        <dbReference type="Proteomes" id="UP000186922"/>
    </source>
</evidence>
<proteinExistence type="predicted"/>
<keyword evidence="3" id="KW-1185">Reference proteome</keyword>
<dbReference type="AlphaFoldDB" id="A0A1D1V0D9"/>
<protein>
    <submittedName>
        <fullName evidence="2">Uncharacterized protein</fullName>
    </submittedName>
</protein>
<name>A0A1D1V0D9_RAMVA</name>
<organism evidence="2 3">
    <name type="scientific">Ramazzottius varieornatus</name>
    <name type="common">Water bear</name>
    <name type="synonym">Tardigrade</name>
    <dbReference type="NCBI Taxonomy" id="947166"/>
    <lineage>
        <taxon>Eukaryota</taxon>
        <taxon>Metazoa</taxon>
        <taxon>Ecdysozoa</taxon>
        <taxon>Tardigrada</taxon>
        <taxon>Eutardigrada</taxon>
        <taxon>Parachela</taxon>
        <taxon>Hypsibioidea</taxon>
        <taxon>Ramazzottiidae</taxon>
        <taxon>Ramazzottius</taxon>
    </lineage>
</organism>
<dbReference type="EMBL" id="BDGG01000002">
    <property type="protein sequence ID" value="GAU93047.1"/>
    <property type="molecule type" value="Genomic_DNA"/>
</dbReference>
<reference evidence="2 3" key="1">
    <citation type="journal article" date="2016" name="Nat. Commun.">
        <title>Extremotolerant tardigrade genome and improved radiotolerance of human cultured cells by tardigrade-unique protein.</title>
        <authorList>
            <person name="Hashimoto T."/>
            <person name="Horikawa D.D."/>
            <person name="Saito Y."/>
            <person name="Kuwahara H."/>
            <person name="Kozuka-Hata H."/>
            <person name="Shin-I T."/>
            <person name="Minakuchi Y."/>
            <person name="Ohishi K."/>
            <person name="Motoyama A."/>
            <person name="Aizu T."/>
            <person name="Enomoto A."/>
            <person name="Kondo K."/>
            <person name="Tanaka S."/>
            <person name="Hara Y."/>
            <person name="Koshikawa S."/>
            <person name="Sagara H."/>
            <person name="Miura T."/>
            <person name="Yokobori S."/>
            <person name="Miyagawa K."/>
            <person name="Suzuki Y."/>
            <person name="Kubo T."/>
            <person name="Oyama M."/>
            <person name="Kohara Y."/>
            <person name="Fujiyama A."/>
            <person name="Arakawa K."/>
            <person name="Katayama T."/>
            <person name="Toyoda A."/>
            <person name="Kunieda T."/>
        </authorList>
    </citation>
    <scope>NUCLEOTIDE SEQUENCE [LARGE SCALE GENOMIC DNA]</scope>
    <source>
        <strain evidence="2 3">YOKOZUNA-1</strain>
    </source>
</reference>
<comment type="caution">
    <text evidence="2">The sequence shown here is derived from an EMBL/GenBank/DDBJ whole genome shotgun (WGS) entry which is preliminary data.</text>
</comment>
<accession>A0A1D1V0D9</accession>
<feature type="compositionally biased region" description="Low complexity" evidence="1">
    <location>
        <begin position="20"/>
        <end position="37"/>
    </location>
</feature>
<sequence>MEQNVRRRSREAGGKLGRKSYSSSKPTGSSRVEPSSISESALIDQNVLKSIPVVDLLSGFSEVKQKMSKFWTSFDKADNGQAVMDNLNTINFAVRTLQEIADAVMERDPHTAVYSQIFEDMWLFGFTRPSNICVKYEQSQLAQTDQTTLHSIRSWRRDFLANWTGFLYKLQDTFQIFRSPEKMLYLMPHQTQTMLPPRHPGLSHDASEEEDKHTAELKKRLYELPLTYLLRDIALCLARICGHENRELERVWIERAYRVNAGIAGSRYKDAWARLSDQLQGTTKAESPKNIRPSYSMFDYTADAAINQADDEVGYPFHGVDDTAISPAPQSNDVIEDTIGKPPVSFLEEALEDERSENLVAVNQKENGNGMEKLDEEHAEPKSFNMEFLERASGRNAFIQGLLERAADADPDLHKISEKKVESVH</sequence>